<feature type="transmembrane region" description="Helical" evidence="7">
    <location>
        <begin position="291"/>
        <end position="308"/>
    </location>
</feature>
<dbReference type="Pfam" id="PF05977">
    <property type="entry name" value="MFS_3"/>
    <property type="match status" value="1"/>
</dbReference>
<evidence type="ECO:0000256" key="2">
    <source>
        <dbReference type="ARBA" id="ARBA00022448"/>
    </source>
</evidence>
<dbReference type="GO" id="GO:0022857">
    <property type="term" value="F:transmembrane transporter activity"/>
    <property type="evidence" value="ECO:0007669"/>
    <property type="project" value="InterPro"/>
</dbReference>
<dbReference type="Proteomes" id="UP000481872">
    <property type="component" value="Unassembled WGS sequence"/>
</dbReference>
<dbReference type="Gene3D" id="1.20.1250.20">
    <property type="entry name" value="MFS general substrate transporter like domains"/>
    <property type="match status" value="1"/>
</dbReference>
<organism evidence="9 10">
    <name type="scientific">Clostridium senegalense</name>
    <dbReference type="NCBI Taxonomy" id="1465809"/>
    <lineage>
        <taxon>Bacteria</taxon>
        <taxon>Bacillati</taxon>
        <taxon>Bacillota</taxon>
        <taxon>Clostridia</taxon>
        <taxon>Eubacteriales</taxon>
        <taxon>Clostridiaceae</taxon>
        <taxon>Clostridium</taxon>
    </lineage>
</organism>
<dbReference type="PROSITE" id="PS50850">
    <property type="entry name" value="MFS"/>
    <property type="match status" value="1"/>
</dbReference>
<keyword evidence="6 7" id="KW-0472">Membrane</keyword>
<keyword evidence="4 7" id="KW-0812">Transmembrane</keyword>
<evidence type="ECO:0000313" key="10">
    <source>
        <dbReference type="Proteomes" id="UP000481872"/>
    </source>
</evidence>
<gene>
    <name evidence="9" type="ORF">G3M99_14450</name>
</gene>
<comment type="subcellular location">
    <subcellularLocation>
        <location evidence="1">Cell membrane</location>
        <topology evidence="1">Multi-pass membrane protein</topology>
    </subcellularLocation>
</comment>
<evidence type="ECO:0000259" key="8">
    <source>
        <dbReference type="PROSITE" id="PS50850"/>
    </source>
</evidence>
<sequence length="429" mass="48049">MGNTYLEIKKEKLWNKNFFLLWQGQLVSALGDMLYIFALEFWILDVTGSTTIMGLLTTLTMLPRIVLGPFIGVLVDRYNKKKVIVITDFIRGILITVVGISAIIGVIEVWMAFVVAVISGICAAFFNPAVMAIKPDIVPKSRLVQANSATSLAQSGMNMIGNGIGGVLYITLGASYLFLFNGLSYLFSAFTEIFISVESTVNKNFKVDFKEEFKEGFRFVWKFKTLRNIFLCNSILNFCFSGGMMLLKVYCTEISFLGVKGYGYLMTVFSIGAIISSTLLTMIKLERKLKFKAYVCSLIIFSITIFFLPLMKNYVLMMIIMFTMAFFNRIFNVILDSTKMLAIPANKRGQVLSILRTFSMGLAPLGTLVAGILSEFISVKYVMMLLFTVGILSIITCILVKGSKTLVEYEGQDFSLDDLINNTNKLYDM</sequence>
<evidence type="ECO:0000256" key="3">
    <source>
        <dbReference type="ARBA" id="ARBA00022475"/>
    </source>
</evidence>
<dbReference type="EMBL" id="JAAGPU010000031">
    <property type="protein sequence ID" value="NEU06033.1"/>
    <property type="molecule type" value="Genomic_DNA"/>
</dbReference>
<accession>A0A6M0H7L9</accession>
<keyword evidence="5 7" id="KW-1133">Transmembrane helix</keyword>
<dbReference type="InterPro" id="IPR036259">
    <property type="entry name" value="MFS_trans_sf"/>
</dbReference>
<dbReference type="PANTHER" id="PTHR23513:SF6">
    <property type="entry name" value="MAJOR FACILITATOR SUPERFAMILY ASSOCIATED DOMAIN-CONTAINING PROTEIN"/>
    <property type="match status" value="1"/>
</dbReference>
<feature type="transmembrane region" description="Helical" evidence="7">
    <location>
        <begin position="226"/>
        <end position="250"/>
    </location>
</feature>
<evidence type="ECO:0000256" key="1">
    <source>
        <dbReference type="ARBA" id="ARBA00004651"/>
    </source>
</evidence>
<dbReference type="AlphaFoldDB" id="A0A6M0H7L9"/>
<reference evidence="9 10" key="1">
    <citation type="submission" date="2020-02" db="EMBL/GenBank/DDBJ databases">
        <title>Genome assembly of a novel Clostridium senegalense strain.</title>
        <authorList>
            <person name="Gupta T.B."/>
            <person name="Jauregui R."/>
            <person name="Maclean P."/>
            <person name="Nawarathana A."/>
            <person name="Brightwell G."/>
        </authorList>
    </citation>
    <scope>NUCLEOTIDE SEQUENCE [LARGE SCALE GENOMIC DNA]</scope>
    <source>
        <strain evidence="9 10">AGRFS4</strain>
    </source>
</reference>
<feature type="transmembrane region" description="Helical" evidence="7">
    <location>
        <begin position="351"/>
        <end position="373"/>
    </location>
</feature>
<evidence type="ECO:0000256" key="7">
    <source>
        <dbReference type="SAM" id="Phobius"/>
    </source>
</evidence>
<name>A0A6M0H7L9_9CLOT</name>
<dbReference type="GO" id="GO:0005886">
    <property type="term" value="C:plasma membrane"/>
    <property type="evidence" value="ECO:0007669"/>
    <property type="project" value="UniProtKB-SubCell"/>
</dbReference>
<protein>
    <submittedName>
        <fullName evidence="9">MFS transporter</fullName>
    </submittedName>
</protein>
<feature type="transmembrane region" description="Helical" evidence="7">
    <location>
        <begin position="50"/>
        <end position="71"/>
    </location>
</feature>
<feature type="domain" description="Major facilitator superfamily (MFS) profile" evidence="8">
    <location>
        <begin position="17"/>
        <end position="405"/>
    </location>
</feature>
<keyword evidence="3" id="KW-1003">Cell membrane</keyword>
<feature type="transmembrane region" description="Helical" evidence="7">
    <location>
        <begin position="20"/>
        <end position="44"/>
    </location>
</feature>
<keyword evidence="10" id="KW-1185">Reference proteome</keyword>
<evidence type="ECO:0000256" key="5">
    <source>
        <dbReference type="ARBA" id="ARBA00022989"/>
    </source>
</evidence>
<proteinExistence type="predicted"/>
<feature type="transmembrane region" description="Helical" evidence="7">
    <location>
        <begin position="159"/>
        <end position="179"/>
    </location>
</feature>
<dbReference type="CDD" id="cd06173">
    <property type="entry name" value="MFS_MefA_like"/>
    <property type="match status" value="1"/>
</dbReference>
<dbReference type="InterPro" id="IPR010290">
    <property type="entry name" value="TM_effector"/>
</dbReference>
<evidence type="ECO:0000256" key="4">
    <source>
        <dbReference type="ARBA" id="ARBA00022692"/>
    </source>
</evidence>
<dbReference type="SUPFAM" id="SSF103473">
    <property type="entry name" value="MFS general substrate transporter"/>
    <property type="match status" value="1"/>
</dbReference>
<comment type="caution">
    <text evidence="9">The sequence shown here is derived from an EMBL/GenBank/DDBJ whole genome shotgun (WGS) entry which is preliminary data.</text>
</comment>
<feature type="transmembrane region" description="Helical" evidence="7">
    <location>
        <begin position="314"/>
        <end position="331"/>
    </location>
</feature>
<keyword evidence="2" id="KW-0813">Transport</keyword>
<dbReference type="PANTHER" id="PTHR23513">
    <property type="entry name" value="INTEGRAL MEMBRANE EFFLUX PROTEIN-RELATED"/>
    <property type="match status" value="1"/>
</dbReference>
<dbReference type="InterPro" id="IPR020846">
    <property type="entry name" value="MFS_dom"/>
</dbReference>
<dbReference type="RefSeq" id="WP_199870598.1">
    <property type="nucleotide sequence ID" value="NZ_JAAGPU010000031.1"/>
</dbReference>
<feature type="transmembrane region" description="Helical" evidence="7">
    <location>
        <begin position="262"/>
        <end position="282"/>
    </location>
</feature>
<feature type="transmembrane region" description="Helical" evidence="7">
    <location>
        <begin position="379"/>
        <end position="400"/>
    </location>
</feature>
<evidence type="ECO:0000313" key="9">
    <source>
        <dbReference type="EMBL" id="NEU06033.1"/>
    </source>
</evidence>
<evidence type="ECO:0000256" key="6">
    <source>
        <dbReference type="ARBA" id="ARBA00023136"/>
    </source>
</evidence>